<reference evidence="7 8" key="1">
    <citation type="submission" date="2024-01" db="EMBL/GenBank/DDBJ databases">
        <title>Pedobacter sp. nov., isolated from fresh soil.</title>
        <authorList>
            <person name="Le N.T.T."/>
        </authorList>
    </citation>
    <scope>NUCLEOTIDE SEQUENCE [LARGE SCALE GENOMIC DNA]</scope>
    <source>
        <strain evidence="7 8">KR3-3</strain>
    </source>
</reference>
<dbReference type="PANTHER" id="PTHR43133">
    <property type="entry name" value="RNA POLYMERASE ECF-TYPE SIGMA FACTO"/>
    <property type="match status" value="1"/>
</dbReference>
<dbReference type="InterPro" id="IPR013325">
    <property type="entry name" value="RNA_pol_sigma_r2"/>
</dbReference>
<keyword evidence="8" id="KW-1185">Reference proteome</keyword>
<organism evidence="7 8">
    <name type="scientific">Pedobacter albus</name>
    <dbReference type="NCBI Taxonomy" id="3113905"/>
    <lineage>
        <taxon>Bacteria</taxon>
        <taxon>Pseudomonadati</taxon>
        <taxon>Bacteroidota</taxon>
        <taxon>Sphingobacteriia</taxon>
        <taxon>Sphingobacteriales</taxon>
        <taxon>Sphingobacteriaceae</taxon>
        <taxon>Pedobacter</taxon>
    </lineage>
</organism>
<dbReference type="InterPro" id="IPR013249">
    <property type="entry name" value="RNA_pol_sigma70_r4_t2"/>
</dbReference>
<evidence type="ECO:0000313" key="8">
    <source>
        <dbReference type="Proteomes" id="UP001336835"/>
    </source>
</evidence>
<dbReference type="NCBIfam" id="TIGR02937">
    <property type="entry name" value="sigma70-ECF"/>
    <property type="match status" value="1"/>
</dbReference>
<dbReference type="Pfam" id="PF04542">
    <property type="entry name" value="Sigma70_r2"/>
    <property type="match status" value="1"/>
</dbReference>
<comment type="similarity">
    <text evidence="1">Belongs to the sigma-70 factor family. ECF subfamily.</text>
</comment>
<name>A0ABU7I8M8_9SPHI</name>
<evidence type="ECO:0000256" key="1">
    <source>
        <dbReference type="ARBA" id="ARBA00010641"/>
    </source>
</evidence>
<evidence type="ECO:0000256" key="4">
    <source>
        <dbReference type="ARBA" id="ARBA00023163"/>
    </source>
</evidence>
<evidence type="ECO:0000256" key="2">
    <source>
        <dbReference type="ARBA" id="ARBA00023015"/>
    </source>
</evidence>
<comment type="caution">
    <text evidence="7">The sequence shown here is derived from an EMBL/GenBank/DDBJ whole genome shotgun (WGS) entry which is preliminary data.</text>
</comment>
<dbReference type="SUPFAM" id="SSF88946">
    <property type="entry name" value="Sigma2 domain of RNA polymerase sigma factors"/>
    <property type="match status" value="1"/>
</dbReference>
<dbReference type="Gene3D" id="1.10.10.10">
    <property type="entry name" value="Winged helix-like DNA-binding domain superfamily/Winged helix DNA-binding domain"/>
    <property type="match status" value="1"/>
</dbReference>
<keyword evidence="3" id="KW-0731">Sigma factor</keyword>
<dbReference type="InterPro" id="IPR007627">
    <property type="entry name" value="RNA_pol_sigma70_r2"/>
</dbReference>
<dbReference type="SUPFAM" id="SSF88659">
    <property type="entry name" value="Sigma3 and sigma4 domains of RNA polymerase sigma factors"/>
    <property type="match status" value="1"/>
</dbReference>
<evidence type="ECO:0000259" key="6">
    <source>
        <dbReference type="Pfam" id="PF08281"/>
    </source>
</evidence>
<dbReference type="InterPro" id="IPR014284">
    <property type="entry name" value="RNA_pol_sigma-70_dom"/>
</dbReference>
<evidence type="ECO:0000259" key="5">
    <source>
        <dbReference type="Pfam" id="PF04542"/>
    </source>
</evidence>
<dbReference type="EMBL" id="JAZDQT010000002">
    <property type="protein sequence ID" value="MEE1945828.1"/>
    <property type="molecule type" value="Genomic_DNA"/>
</dbReference>
<dbReference type="InterPro" id="IPR039425">
    <property type="entry name" value="RNA_pol_sigma-70-like"/>
</dbReference>
<gene>
    <name evidence="7" type="ORF">VRU48_11970</name>
</gene>
<dbReference type="CDD" id="cd06171">
    <property type="entry name" value="Sigma70_r4"/>
    <property type="match status" value="1"/>
</dbReference>
<evidence type="ECO:0000256" key="3">
    <source>
        <dbReference type="ARBA" id="ARBA00023082"/>
    </source>
</evidence>
<evidence type="ECO:0000313" key="7">
    <source>
        <dbReference type="EMBL" id="MEE1945828.1"/>
    </source>
</evidence>
<dbReference type="PANTHER" id="PTHR43133:SF46">
    <property type="entry name" value="RNA POLYMERASE SIGMA-70 FACTOR ECF SUBFAMILY"/>
    <property type="match status" value="1"/>
</dbReference>
<keyword evidence="2" id="KW-0805">Transcription regulation</keyword>
<dbReference type="Pfam" id="PF08281">
    <property type="entry name" value="Sigma70_r4_2"/>
    <property type="match status" value="1"/>
</dbReference>
<dbReference type="Proteomes" id="UP001336835">
    <property type="component" value="Unassembled WGS sequence"/>
</dbReference>
<dbReference type="InterPro" id="IPR013324">
    <property type="entry name" value="RNA_pol_sigma_r3/r4-like"/>
</dbReference>
<feature type="domain" description="RNA polymerase sigma factor 70 region 4 type 2" evidence="6">
    <location>
        <begin position="123"/>
        <end position="170"/>
    </location>
</feature>
<dbReference type="Gene3D" id="1.10.1740.10">
    <property type="match status" value="1"/>
</dbReference>
<keyword evidence="4" id="KW-0804">Transcription</keyword>
<proteinExistence type="inferred from homology"/>
<dbReference type="RefSeq" id="WP_330108148.1">
    <property type="nucleotide sequence ID" value="NZ_JAZDQT010000002.1"/>
</dbReference>
<protein>
    <submittedName>
        <fullName evidence="7">Sigma-70 family RNA polymerase sigma factor</fullName>
    </submittedName>
</protein>
<feature type="domain" description="RNA polymerase sigma-70 region 2" evidence="5">
    <location>
        <begin position="28"/>
        <end position="93"/>
    </location>
</feature>
<sequence length="191" mass="22268">MSIYLSTYDDQSILLELQNGNDKAFDALYDKYWDFVYTSAYKRLQNTEQAKDITQDIFLKLWNARQNLQVANLPAYLQVATRNSVFKLLEKEQKYTPASEVMLECRTSAQQADTEILYRELFEAYQKMIGSLTTAQQTIFKMRYDQEQSTSEIAQALGISRKTVQNQLGKSINQLRESLLAILICMAWMYF</sequence>
<accession>A0ABU7I8M8</accession>
<dbReference type="InterPro" id="IPR036388">
    <property type="entry name" value="WH-like_DNA-bd_sf"/>
</dbReference>